<feature type="domain" description="Sodium/calcium exchanger membrane region" evidence="24">
    <location>
        <begin position="1193"/>
        <end position="1334"/>
    </location>
</feature>
<reference evidence="27 28" key="1">
    <citation type="submission" date="2015-02" db="EMBL/GenBank/DDBJ databases">
        <title>Draft Genome Sequences of Two Closely-Related Aflatoxigenic Aspergillus Species Obtained from the Cote d'Ivoire.</title>
        <authorList>
            <person name="Moore G.G."/>
            <person name="Beltz S.B."/>
            <person name="Mack B.M."/>
        </authorList>
    </citation>
    <scope>NUCLEOTIDE SEQUENCE [LARGE SCALE GENOMIC DNA]</scope>
    <source>
        <strain evidence="27 28">SRRC1432</strain>
    </source>
</reference>
<feature type="transmembrane region" description="Helical" evidence="22">
    <location>
        <begin position="1028"/>
        <end position="1049"/>
    </location>
</feature>
<feature type="transmembrane region" description="Helical" evidence="22">
    <location>
        <begin position="1255"/>
        <end position="1282"/>
    </location>
</feature>
<dbReference type="FunFam" id="1.20.1420.30:FF:000021">
    <property type="entry name" value="Vacuolar calcium ion transporter"/>
    <property type="match status" value="1"/>
</dbReference>
<evidence type="ECO:0000259" key="24">
    <source>
        <dbReference type="Pfam" id="PF01699"/>
    </source>
</evidence>
<sequence length="1352" mass="147420">MESRSTWSPSTMLIWLLAARTVYAAPRPTRLETPTSLKTQYPPSTQGARLLPPETQGFYPTKLEHEGHPYVEPTPTDSGNPFDVSDLLDTLGDSDTLLDWLLPGINLDDSDAAPSSPPEPLAWWTPTPRPKPSTSSDNHIYDLFSTRPPSSWIIGSSQSVTPNPSDTPTSTPLQVAQGSFITMATNQDVFIPLPTGAIPSVVSARNDHPVAKTGINSTGPIETNKFYAGFFLGTQSNATFTHPYSVFWAKGSGILQSWGMAVSHIEYNLVANGPTNSHIPGNPVSYYINPIGIQSVVLSATELSSSTVLTTEDPLPFSANAVLRPQAGSSQNIVFPVVQGMGYVTAVYTQLQPVIQSAVYFREVVTAGSPRPGIFKYRATLSDGTVWLLYLTPENGQDPDLKLVSTTNLQGPAGWSGTIQVAKNPGGTSGEKLFDNSSGVFPVQAAVSGSVTNNTGSYRLAWAKSGKDVQNTPLMMFALPHHVAAFDSTTKDRMTNITLRTTTKGIATAVIGEYWTMTEPDLPVTMDFAPWTPAAGSSPLLTAASQQVIASVAAVELQQSIENQTNLNSMYYSGKALSKFATLIYTVDQLLGDHASAAPALENLKKAYARFIQNGQQYPLVYDTVWKGVVSSASYNGGSTGADFGNTLYNDHHFHYGYFIHAAAIIGRLDPSWLPNNRDWVNMLVRDAGNAAADDPLFPFSRSFDWYHGHSWAKGLFESFDGKDQESTSEDTMFAYALKMWGKTIGDASMEARGNLMLGILRRSLHNYFLMDSDNTNQPANFIANKVTGILFENKIDHTTYFGNNLEYIQGIHMLPLLPSSSYVRSQKFVQEEWDAMFASGASDPAENVAGGWKGVLYANLALIRPASSWNFFAQSNFDYSWIDGGASRTWYLAYAAATASKNIFSAFRKHSLGPPRRMTGFSTENGPAEPDEREALISASVRQDSVQRKRERHWSTWPTQVIRLAWATLVRDYVNVLLVFVPIGIVAGALEWDSTVVFALNFLAIVPLASLLSFATEELAATLGQALGGLMNATFGNAVELIVSIIALKDNQIRVVQASMLGSILSNILLVLGCCFFVGGLRFSEQSFNSTVASTMSSLMTVSSASLIIPATLYASLSSSKNADEKMKNILFLSHWTAIILLILYVMYLFFQLKSHARLFEETNNDLIDPENPEEHEEHEEEHLLSPWAASVTLVIVTILVAICADYLVGSIDSIVEKTGMSRTFIGLVLIPIVGNAAEHVTAVVVAYKGKMDLAIGVAIGSSLQIALFVTPFLVILGWIMDVPMSLHFHIFETVAFFISGLVVTFLIQDGKSNYLEGGLCLGMYVILALAFYVYPDNVNEDALFHTLNAQ</sequence>
<dbReference type="EMBL" id="JYKN01001039">
    <property type="protein sequence ID" value="KKK21969.1"/>
    <property type="molecule type" value="Genomic_DNA"/>
</dbReference>
<feature type="domain" description="Glycosyl hydrolase family 81 N-terminal" evidence="25">
    <location>
        <begin position="208"/>
        <end position="533"/>
    </location>
</feature>
<dbReference type="GO" id="GO:0009986">
    <property type="term" value="C:cell surface"/>
    <property type="evidence" value="ECO:0007669"/>
    <property type="project" value="TreeGrafter"/>
</dbReference>
<feature type="transmembrane region" description="Helical" evidence="22">
    <location>
        <begin position="1130"/>
        <end position="1152"/>
    </location>
</feature>
<feature type="signal peptide" evidence="23">
    <location>
        <begin position="1"/>
        <end position="24"/>
    </location>
</feature>
<feature type="transmembrane region" description="Helical" evidence="22">
    <location>
        <begin position="1288"/>
        <end position="1309"/>
    </location>
</feature>
<dbReference type="FunFam" id="2.70.98.30:FF:000006">
    <property type="entry name" value="Endo-1,3-beta-glucanase Engl1"/>
    <property type="match status" value="1"/>
</dbReference>
<name>A0A0F8UQT1_9EURO</name>
<feature type="region of interest" description="Disordered" evidence="21">
    <location>
        <begin position="109"/>
        <end position="139"/>
    </location>
</feature>
<dbReference type="InterPro" id="IPR004798">
    <property type="entry name" value="CAX-like"/>
</dbReference>
<evidence type="ECO:0000256" key="6">
    <source>
        <dbReference type="ARBA" id="ARBA00012780"/>
    </source>
</evidence>
<evidence type="ECO:0000313" key="28">
    <source>
        <dbReference type="Proteomes" id="UP000034947"/>
    </source>
</evidence>
<evidence type="ECO:0000256" key="15">
    <source>
        <dbReference type="ARBA" id="ARBA00023277"/>
    </source>
</evidence>
<feature type="domain" description="Glycosyl hydrolase family 81 C-terminal" evidence="26">
    <location>
        <begin position="542"/>
        <end position="893"/>
    </location>
</feature>
<evidence type="ECO:0000256" key="23">
    <source>
        <dbReference type="SAM" id="SignalP"/>
    </source>
</evidence>
<evidence type="ECO:0000256" key="12">
    <source>
        <dbReference type="ARBA" id="ARBA00022989"/>
    </source>
</evidence>
<accession>A0A0F8UQT1</accession>
<comment type="subcellular location">
    <subcellularLocation>
        <location evidence="2">Membrane</location>
        <topology evidence="2">Multi-pass membrane protein</topology>
    </subcellularLocation>
    <subcellularLocation>
        <location evidence="3">Secreted</location>
        <location evidence="3">Cell wall</location>
    </subcellularLocation>
</comment>
<dbReference type="EC" id="3.2.1.39" evidence="6"/>
<dbReference type="GO" id="GO:0016020">
    <property type="term" value="C:membrane"/>
    <property type="evidence" value="ECO:0007669"/>
    <property type="project" value="UniProtKB-SubCell"/>
</dbReference>
<keyword evidence="8" id="KW-0964">Secreted</keyword>
<dbReference type="Gene3D" id="1.20.5.420">
    <property type="entry name" value="Immunoglobulin FC, subunit C"/>
    <property type="match status" value="1"/>
</dbReference>
<keyword evidence="14" id="KW-0325">Glycoprotein</keyword>
<keyword evidence="11" id="KW-0378">Hydrolase</keyword>
<comment type="caution">
    <text evidence="27">The sequence shown here is derived from an EMBL/GenBank/DDBJ whole genome shotgun (WGS) entry which is preliminary data.</text>
</comment>
<dbReference type="InterPro" id="IPR044880">
    <property type="entry name" value="NCX_ion-bd_dom_sf"/>
</dbReference>
<evidence type="ECO:0000256" key="19">
    <source>
        <dbReference type="ARBA" id="ARBA00074614"/>
    </source>
</evidence>
<keyword evidence="7" id="KW-0134">Cell wall</keyword>
<evidence type="ECO:0000313" key="27">
    <source>
        <dbReference type="EMBL" id="KKK21969.1"/>
    </source>
</evidence>
<dbReference type="PANTHER" id="PTHR31983:SF0">
    <property type="entry name" value="GLUCAN ENDO-1,3-BETA-D-GLUCOSIDASE 2"/>
    <property type="match status" value="1"/>
</dbReference>
<keyword evidence="16" id="KW-0326">Glycosidase</keyword>
<feature type="transmembrane region" description="Helical" evidence="22">
    <location>
        <begin position="1189"/>
        <end position="1210"/>
    </location>
</feature>
<comment type="similarity">
    <text evidence="5">Belongs to the glycosyl hydrolase 81 family.</text>
</comment>
<gene>
    <name evidence="27" type="ORF">AOCH_001862</name>
</gene>
<feature type="compositionally biased region" description="Polar residues" evidence="21">
    <location>
        <begin position="33"/>
        <end position="47"/>
    </location>
</feature>
<dbReference type="InterPro" id="IPR040451">
    <property type="entry name" value="GH81_N"/>
</dbReference>
<evidence type="ECO:0000256" key="4">
    <source>
        <dbReference type="ARBA" id="ARBA00008170"/>
    </source>
</evidence>
<evidence type="ECO:0000256" key="10">
    <source>
        <dbReference type="ARBA" id="ARBA00022729"/>
    </source>
</evidence>
<dbReference type="GO" id="GO:0071555">
    <property type="term" value="P:cell wall organization"/>
    <property type="evidence" value="ECO:0007669"/>
    <property type="project" value="UniProtKB-KW"/>
</dbReference>
<protein>
    <recommendedName>
        <fullName evidence="19">Glucan endo-1,3-beta-D-glucosidase 1</fullName>
        <ecNumber evidence="6">3.2.1.39</ecNumber>
    </recommendedName>
    <alternativeName>
        <fullName evidence="20">Daughter specific expression protein 4</fullName>
    </alternativeName>
</protein>
<dbReference type="FunFam" id="1.20.1420.30:FF:000011">
    <property type="entry name" value="Vacuolar calcium ion transporter"/>
    <property type="match status" value="1"/>
</dbReference>
<dbReference type="InterPro" id="IPR004837">
    <property type="entry name" value="NaCa_Exmemb"/>
</dbReference>
<dbReference type="InterPro" id="IPR040720">
    <property type="entry name" value="GH81_C"/>
</dbReference>
<evidence type="ECO:0000256" key="20">
    <source>
        <dbReference type="ARBA" id="ARBA00075210"/>
    </source>
</evidence>
<feature type="transmembrane region" description="Helical" evidence="22">
    <location>
        <begin position="1061"/>
        <end position="1080"/>
    </location>
</feature>
<keyword evidence="13 22" id="KW-0472">Membrane</keyword>
<dbReference type="GO" id="GO:0015369">
    <property type="term" value="F:calcium:proton antiporter activity"/>
    <property type="evidence" value="ECO:0007669"/>
    <property type="project" value="InterPro"/>
</dbReference>
<keyword evidence="15" id="KW-0119">Carbohydrate metabolism</keyword>
<comment type="catalytic activity">
    <reaction evidence="1">
        <text>Hydrolysis of (1-&gt;3)-beta-D-glucosidic linkages in (1-&gt;3)-beta-D-glucans.</text>
        <dbReference type="EC" id="3.2.1.39"/>
    </reaction>
</comment>
<dbReference type="PROSITE" id="PS52008">
    <property type="entry name" value="GH81"/>
    <property type="match status" value="1"/>
</dbReference>
<evidence type="ECO:0000256" key="7">
    <source>
        <dbReference type="ARBA" id="ARBA00022512"/>
    </source>
</evidence>
<dbReference type="VEuPathDB" id="FungiDB:P175DRAFT_0164933"/>
<evidence type="ECO:0000256" key="1">
    <source>
        <dbReference type="ARBA" id="ARBA00000382"/>
    </source>
</evidence>
<evidence type="ECO:0000256" key="11">
    <source>
        <dbReference type="ARBA" id="ARBA00022801"/>
    </source>
</evidence>
<feature type="transmembrane region" description="Helical" evidence="22">
    <location>
        <begin position="1100"/>
        <end position="1118"/>
    </location>
</feature>
<dbReference type="FunFam" id="1.10.287.1170:FF:000001">
    <property type="entry name" value="Endo-1,3-beta-glucanase Engl1"/>
    <property type="match status" value="1"/>
</dbReference>
<proteinExistence type="inferred from homology"/>
<evidence type="ECO:0000256" key="17">
    <source>
        <dbReference type="ARBA" id="ARBA00023316"/>
    </source>
</evidence>
<evidence type="ECO:0000256" key="9">
    <source>
        <dbReference type="ARBA" id="ARBA00022692"/>
    </source>
</evidence>
<keyword evidence="18" id="KW-0624">Polysaccharide degradation</keyword>
<evidence type="ECO:0000256" key="2">
    <source>
        <dbReference type="ARBA" id="ARBA00004141"/>
    </source>
</evidence>
<evidence type="ECO:0000256" key="13">
    <source>
        <dbReference type="ARBA" id="ARBA00023136"/>
    </source>
</evidence>
<evidence type="ECO:0000256" key="16">
    <source>
        <dbReference type="ARBA" id="ARBA00023295"/>
    </source>
</evidence>
<keyword evidence="12 22" id="KW-1133">Transmembrane helix</keyword>
<dbReference type="PANTHER" id="PTHR31983">
    <property type="entry name" value="ENDO-1,3(4)-BETA-GLUCANASE 1"/>
    <property type="match status" value="1"/>
</dbReference>
<evidence type="ECO:0000256" key="8">
    <source>
        <dbReference type="ARBA" id="ARBA00022525"/>
    </source>
</evidence>
<keyword evidence="10 23" id="KW-0732">Signal</keyword>
<dbReference type="Pfam" id="PF17652">
    <property type="entry name" value="Glyco_hydro81C"/>
    <property type="match status" value="1"/>
</dbReference>
<feature type="transmembrane region" description="Helical" evidence="22">
    <location>
        <begin position="974"/>
        <end position="991"/>
    </location>
</feature>
<evidence type="ECO:0000256" key="5">
    <source>
        <dbReference type="ARBA" id="ARBA00010730"/>
    </source>
</evidence>
<dbReference type="GO" id="GO:0000272">
    <property type="term" value="P:polysaccharide catabolic process"/>
    <property type="evidence" value="ECO:0007669"/>
    <property type="project" value="UniProtKB-KW"/>
</dbReference>
<evidence type="ECO:0000256" key="22">
    <source>
        <dbReference type="SAM" id="Phobius"/>
    </source>
</evidence>
<keyword evidence="17" id="KW-0961">Cell wall biogenesis/degradation</keyword>
<feature type="transmembrane region" description="Helical" evidence="22">
    <location>
        <begin position="1316"/>
        <end position="1336"/>
    </location>
</feature>
<evidence type="ECO:0000256" key="3">
    <source>
        <dbReference type="ARBA" id="ARBA00004191"/>
    </source>
</evidence>
<dbReference type="VEuPathDB" id="FungiDB:P175DRAFT_0432895"/>
<dbReference type="GO" id="GO:0042973">
    <property type="term" value="F:glucan endo-1,3-beta-D-glucosidase activity"/>
    <property type="evidence" value="ECO:0007669"/>
    <property type="project" value="UniProtKB-EC"/>
</dbReference>
<dbReference type="Gene3D" id="2.70.98.30">
    <property type="entry name" value="Golgi alpha-mannosidase II, domain 4"/>
    <property type="match status" value="1"/>
</dbReference>
<feature type="transmembrane region" description="Helical" evidence="22">
    <location>
        <begin position="998"/>
        <end position="1016"/>
    </location>
</feature>
<dbReference type="Pfam" id="PF03639">
    <property type="entry name" value="Glyco_hydro_81"/>
    <property type="match status" value="1"/>
</dbReference>
<evidence type="ECO:0000256" key="14">
    <source>
        <dbReference type="ARBA" id="ARBA00023180"/>
    </source>
</evidence>
<feature type="region of interest" description="Disordered" evidence="21">
    <location>
        <begin position="33"/>
        <end position="52"/>
    </location>
</feature>
<keyword evidence="28" id="KW-1185">Reference proteome</keyword>
<dbReference type="GO" id="GO:0000920">
    <property type="term" value="P:septum digestion after cytokinesis"/>
    <property type="evidence" value="ECO:0007669"/>
    <property type="project" value="UniProtKB-ARBA"/>
</dbReference>
<dbReference type="Gene3D" id="1.10.287.1170">
    <property type="entry name" value="glycoside hydrolase family 81 endo-[beta] glucanase"/>
    <property type="match status" value="1"/>
</dbReference>
<dbReference type="InterPro" id="IPR005200">
    <property type="entry name" value="Endo-beta-glucanase"/>
</dbReference>
<evidence type="ECO:0000256" key="21">
    <source>
        <dbReference type="SAM" id="MobiDB-lite"/>
    </source>
</evidence>
<organism evidence="27 28">
    <name type="scientific">Aspergillus ochraceoroseus</name>
    <dbReference type="NCBI Taxonomy" id="138278"/>
    <lineage>
        <taxon>Eukaryota</taxon>
        <taxon>Fungi</taxon>
        <taxon>Dikarya</taxon>
        <taxon>Ascomycota</taxon>
        <taxon>Pezizomycotina</taxon>
        <taxon>Eurotiomycetes</taxon>
        <taxon>Eurotiomycetidae</taxon>
        <taxon>Eurotiales</taxon>
        <taxon>Aspergillaceae</taxon>
        <taxon>Aspergillus</taxon>
        <taxon>Aspergillus subgen. Nidulantes</taxon>
    </lineage>
</organism>
<evidence type="ECO:0000256" key="18">
    <source>
        <dbReference type="ARBA" id="ARBA00023326"/>
    </source>
</evidence>
<dbReference type="NCBIfam" id="TIGR00846">
    <property type="entry name" value="caca2"/>
    <property type="match status" value="1"/>
</dbReference>
<dbReference type="NCBIfam" id="TIGR00378">
    <property type="entry name" value="cax"/>
    <property type="match status" value="1"/>
</dbReference>
<dbReference type="OrthoDB" id="4473401at2759"/>
<evidence type="ECO:0000259" key="26">
    <source>
        <dbReference type="Pfam" id="PF17652"/>
    </source>
</evidence>
<dbReference type="Pfam" id="PF01699">
    <property type="entry name" value="Na_Ca_ex"/>
    <property type="match status" value="2"/>
</dbReference>
<evidence type="ECO:0000259" key="25">
    <source>
        <dbReference type="Pfam" id="PF03639"/>
    </source>
</evidence>
<feature type="chain" id="PRO_5002529015" description="Glucan endo-1,3-beta-D-glucosidase 1" evidence="23">
    <location>
        <begin position="25"/>
        <end position="1352"/>
    </location>
</feature>
<dbReference type="Gene3D" id="1.20.1420.30">
    <property type="entry name" value="NCX, central ion-binding region"/>
    <property type="match status" value="2"/>
</dbReference>
<dbReference type="Proteomes" id="UP000034947">
    <property type="component" value="Unassembled WGS sequence"/>
</dbReference>
<keyword evidence="9 22" id="KW-0812">Transmembrane</keyword>
<comment type="similarity">
    <text evidence="4">Belongs to the Ca(2+):cation antiporter (CaCA) (TC 2.A.19) family.</text>
</comment>
<dbReference type="FunFam" id="1.20.5.420:FF:000008">
    <property type="entry name" value="Endo-1,3-beta-glucanase Engl1"/>
    <property type="match status" value="1"/>
</dbReference>
<dbReference type="GO" id="GO:0052861">
    <property type="term" value="F:endo-1,3(4)-beta-glucanase activity"/>
    <property type="evidence" value="ECO:0007669"/>
    <property type="project" value="InterPro"/>
</dbReference>
<feature type="domain" description="Sodium/calcium exchanger membrane region" evidence="24">
    <location>
        <begin position="995"/>
        <end position="1154"/>
    </location>
</feature>